<proteinExistence type="predicted"/>
<evidence type="ECO:0000313" key="2">
    <source>
        <dbReference type="EMBL" id="VDO09171.1"/>
    </source>
</evidence>
<dbReference type="EMBL" id="UZAG01000656">
    <property type="protein sequence ID" value="VDO09171.1"/>
    <property type="molecule type" value="Genomic_DNA"/>
</dbReference>
<sequence length="61" mass="7087">MSRDIFTFLGSINTFLKLLKLIPLFWALIPNIFNNSSRSFICLTKCRMSANVADHLKHSDW</sequence>
<protein>
    <submittedName>
        <fullName evidence="2">Uncharacterized protein</fullName>
    </submittedName>
</protein>
<reference evidence="2 3" key="1">
    <citation type="submission" date="2018-11" db="EMBL/GenBank/DDBJ databases">
        <authorList>
            <consortium name="Pathogen Informatics"/>
        </authorList>
    </citation>
    <scope>NUCLEOTIDE SEQUENCE [LARGE SCALE GENOMIC DNA]</scope>
</reference>
<dbReference type="Proteomes" id="UP000280834">
    <property type="component" value="Unassembled WGS sequence"/>
</dbReference>
<gene>
    <name evidence="2" type="ORF">BTMF_LOCUS997</name>
</gene>
<keyword evidence="1" id="KW-0472">Membrane</keyword>
<keyword evidence="1" id="KW-1133">Transmembrane helix</keyword>
<dbReference type="AlphaFoldDB" id="A0A3P7SMX1"/>
<feature type="transmembrane region" description="Helical" evidence="1">
    <location>
        <begin position="6"/>
        <end position="29"/>
    </location>
</feature>
<name>A0A3P7SMX1_9BILA</name>
<keyword evidence="1" id="KW-0812">Transmembrane</keyword>
<evidence type="ECO:0000256" key="1">
    <source>
        <dbReference type="SAM" id="Phobius"/>
    </source>
</evidence>
<organism evidence="2 3">
    <name type="scientific">Brugia timori</name>
    <dbReference type="NCBI Taxonomy" id="42155"/>
    <lineage>
        <taxon>Eukaryota</taxon>
        <taxon>Metazoa</taxon>
        <taxon>Ecdysozoa</taxon>
        <taxon>Nematoda</taxon>
        <taxon>Chromadorea</taxon>
        <taxon>Rhabditida</taxon>
        <taxon>Spirurina</taxon>
        <taxon>Spiruromorpha</taxon>
        <taxon>Filarioidea</taxon>
        <taxon>Onchocercidae</taxon>
        <taxon>Brugia</taxon>
    </lineage>
</organism>
<accession>A0A3P7SMX1</accession>
<keyword evidence="3" id="KW-1185">Reference proteome</keyword>
<evidence type="ECO:0000313" key="3">
    <source>
        <dbReference type="Proteomes" id="UP000280834"/>
    </source>
</evidence>